<keyword evidence="1" id="KW-0732">Signal</keyword>
<dbReference type="KEGG" id="bsc:COCSADRAFT_236679"/>
<evidence type="ECO:0000313" key="2">
    <source>
        <dbReference type="EMBL" id="EMD60858.1"/>
    </source>
</evidence>
<dbReference type="HOGENOM" id="CLU_1970368_0_0_1"/>
<reference evidence="2 3" key="1">
    <citation type="journal article" date="2012" name="PLoS Pathog.">
        <title>Diverse lifestyles and strategies of plant pathogenesis encoded in the genomes of eighteen Dothideomycetes fungi.</title>
        <authorList>
            <person name="Ohm R.A."/>
            <person name="Feau N."/>
            <person name="Henrissat B."/>
            <person name="Schoch C.L."/>
            <person name="Horwitz B.A."/>
            <person name="Barry K.W."/>
            <person name="Condon B.J."/>
            <person name="Copeland A.C."/>
            <person name="Dhillon B."/>
            <person name="Glaser F."/>
            <person name="Hesse C.N."/>
            <person name="Kosti I."/>
            <person name="LaButti K."/>
            <person name="Lindquist E.A."/>
            <person name="Lucas S."/>
            <person name="Salamov A.A."/>
            <person name="Bradshaw R.E."/>
            <person name="Ciuffetti L."/>
            <person name="Hamelin R.C."/>
            <person name="Kema G.H.J."/>
            <person name="Lawrence C."/>
            <person name="Scott J.A."/>
            <person name="Spatafora J.W."/>
            <person name="Turgeon B.G."/>
            <person name="de Wit P.J.G.M."/>
            <person name="Zhong S."/>
            <person name="Goodwin S.B."/>
            <person name="Grigoriev I.V."/>
        </authorList>
    </citation>
    <scope>NUCLEOTIDE SEQUENCE [LARGE SCALE GENOMIC DNA]</scope>
    <source>
        <strain evidence="3">ND90Pr / ATCC 201652</strain>
    </source>
</reference>
<dbReference type="EMBL" id="KB445649">
    <property type="protein sequence ID" value="EMD60858.1"/>
    <property type="molecule type" value="Genomic_DNA"/>
</dbReference>
<dbReference type="AlphaFoldDB" id="M2S0S8"/>
<evidence type="ECO:0008006" key="4">
    <source>
        <dbReference type="Google" id="ProtNLM"/>
    </source>
</evidence>
<dbReference type="GeneID" id="19134890"/>
<protein>
    <recommendedName>
        <fullName evidence="4">Secreted protein</fullName>
    </recommendedName>
</protein>
<reference evidence="3" key="2">
    <citation type="journal article" date="2013" name="PLoS Genet.">
        <title>Comparative genome structure, secondary metabolite, and effector coding capacity across Cochliobolus pathogens.</title>
        <authorList>
            <person name="Condon B.J."/>
            <person name="Leng Y."/>
            <person name="Wu D."/>
            <person name="Bushley K.E."/>
            <person name="Ohm R.A."/>
            <person name="Otillar R."/>
            <person name="Martin J."/>
            <person name="Schackwitz W."/>
            <person name="Grimwood J."/>
            <person name="MohdZainudin N."/>
            <person name="Xue C."/>
            <person name="Wang R."/>
            <person name="Manning V.A."/>
            <person name="Dhillon B."/>
            <person name="Tu Z.J."/>
            <person name="Steffenson B.J."/>
            <person name="Salamov A."/>
            <person name="Sun H."/>
            <person name="Lowry S."/>
            <person name="LaButti K."/>
            <person name="Han J."/>
            <person name="Copeland A."/>
            <person name="Lindquist E."/>
            <person name="Barry K."/>
            <person name="Schmutz J."/>
            <person name="Baker S.E."/>
            <person name="Ciuffetti L.M."/>
            <person name="Grigoriev I.V."/>
            <person name="Zhong S."/>
            <person name="Turgeon B.G."/>
        </authorList>
    </citation>
    <scope>NUCLEOTIDE SEQUENCE [LARGE SCALE GENOMIC DNA]</scope>
    <source>
        <strain evidence="3">ND90Pr / ATCC 201652</strain>
    </source>
</reference>
<organism evidence="2 3">
    <name type="scientific">Cochliobolus sativus (strain ND90Pr / ATCC 201652)</name>
    <name type="common">Common root rot and spot blotch fungus</name>
    <name type="synonym">Bipolaris sorokiniana</name>
    <dbReference type="NCBI Taxonomy" id="665912"/>
    <lineage>
        <taxon>Eukaryota</taxon>
        <taxon>Fungi</taxon>
        <taxon>Dikarya</taxon>
        <taxon>Ascomycota</taxon>
        <taxon>Pezizomycotina</taxon>
        <taxon>Dothideomycetes</taxon>
        <taxon>Pleosporomycetidae</taxon>
        <taxon>Pleosporales</taxon>
        <taxon>Pleosporineae</taxon>
        <taxon>Pleosporaceae</taxon>
        <taxon>Bipolaris</taxon>
    </lineage>
</organism>
<feature type="chain" id="PRO_5004025341" description="Secreted protein" evidence="1">
    <location>
        <begin position="21"/>
        <end position="127"/>
    </location>
</feature>
<evidence type="ECO:0000313" key="3">
    <source>
        <dbReference type="Proteomes" id="UP000016934"/>
    </source>
</evidence>
<evidence type="ECO:0000256" key="1">
    <source>
        <dbReference type="SAM" id="SignalP"/>
    </source>
</evidence>
<accession>M2S0S8</accession>
<proteinExistence type="predicted"/>
<dbReference type="RefSeq" id="XP_007703236.1">
    <property type="nucleotide sequence ID" value="XM_007705046.1"/>
</dbReference>
<gene>
    <name evidence="2" type="ORF">COCSADRAFT_236679</name>
</gene>
<dbReference type="Proteomes" id="UP000016934">
    <property type="component" value="Unassembled WGS sequence"/>
</dbReference>
<keyword evidence="3" id="KW-1185">Reference proteome</keyword>
<name>M2S0S8_COCSN</name>
<sequence length="127" mass="14215">MVITIMLCLLRICVIPHTRSLHHNPGCPRLAYLRKATNPSVPNKCGVILSAPPHCISHAVSVLSASQPLIASSPALFISIIQIIVMLSTEFAINRTRPLGLVVQRRTRIILYEMRRSAVRFREWASH</sequence>
<feature type="signal peptide" evidence="1">
    <location>
        <begin position="1"/>
        <end position="20"/>
    </location>
</feature>